<protein>
    <submittedName>
        <fullName evidence="2">Uncharacterized protein</fullName>
    </submittedName>
</protein>
<organism evidence="2 3">
    <name type="scientific">Fomitopsis schrenkii</name>
    <name type="common">Brown rot fungus</name>
    <dbReference type="NCBI Taxonomy" id="2126942"/>
    <lineage>
        <taxon>Eukaryota</taxon>
        <taxon>Fungi</taxon>
        <taxon>Dikarya</taxon>
        <taxon>Basidiomycota</taxon>
        <taxon>Agaricomycotina</taxon>
        <taxon>Agaricomycetes</taxon>
        <taxon>Polyporales</taxon>
        <taxon>Fomitopsis</taxon>
    </lineage>
</organism>
<dbReference type="Proteomes" id="UP000015241">
    <property type="component" value="Unassembled WGS sequence"/>
</dbReference>
<gene>
    <name evidence="2" type="ORF">FOMPIDRAFT_1047274</name>
</gene>
<evidence type="ECO:0000256" key="1">
    <source>
        <dbReference type="SAM" id="MobiDB-lite"/>
    </source>
</evidence>
<keyword evidence="3" id="KW-1185">Reference proteome</keyword>
<name>S8EG68_FOMSC</name>
<dbReference type="AlphaFoldDB" id="S8EG68"/>
<dbReference type="InParanoid" id="S8EG68"/>
<proteinExistence type="predicted"/>
<dbReference type="EMBL" id="KE504131">
    <property type="protein sequence ID" value="EPT03288.1"/>
    <property type="molecule type" value="Genomic_DNA"/>
</dbReference>
<dbReference type="HOGENOM" id="CLU_1175450_0_0_1"/>
<accession>S8EG68</accession>
<evidence type="ECO:0000313" key="3">
    <source>
        <dbReference type="Proteomes" id="UP000015241"/>
    </source>
</evidence>
<sequence>MAYQYDDAFTAYSSEQIIDLTAPSFAEPEQREAVFNGWGLYSDNAAPIADGMVSSATALNERSRNLFWLDASAVPDDQAFIPYSWGPTSSDSDGSSMSSAVVTPSLKRKRSALDDTAGSGNVATREEGLRPSKIARAGPAPNAVAAPTSSFETLVHREPLVLGWVSDSVNDADFKLELGLDLAPDFGVPGGLSATDLPAPDDLPTPDFIPEFTPFADFVFAPGLSTFDALAAIMSP</sequence>
<feature type="region of interest" description="Disordered" evidence="1">
    <location>
        <begin position="108"/>
        <end position="142"/>
    </location>
</feature>
<reference evidence="2 3" key="1">
    <citation type="journal article" date="2012" name="Science">
        <title>The Paleozoic origin of enzymatic lignin decomposition reconstructed from 31 fungal genomes.</title>
        <authorList>
            <person name="Floudas D."/>
            <person name="Binder M."/>
            <person name="Riley R."/>
            <person name="Barry K."/>
            <person name="Blanchette R.A."/>
            <person name="Henrissat B."/>
            <person name="Martinez A.T."/>
            <person name="Otillar R."/>
            <person name="Spatafora J.W."/>
            <person name="Yadav J.S."/>
            <person name="Aerts A."/>
            <person name="Benoit I."/>
            <person name="Boyd A."/>
            <person name="Carlson A."/>
            <person name="Copeland A."/>
            <person name="Coutinho P.M."/>
            <person name="de Vries R.P."/>
            <person name="Ferreira P."/>
            <person name="Findley K."/>
            <person name="Foster B."/>
            <person name="Gaskell J."/>
            <person name="Glotzer D."/>
            <person name="Gorecki P."/>
            <person name="Heitman J."/>
            <person name="Hesse C."/>
            <person name="Hori C."/>
            <person name="Igarashi K."/>
            <person name="Jurgens J.A."/>
            <person name="Kallen N."/>
            <person name="Kersten P."/>
            <person name="Kohler A."/>
            <person name="Kuees U."/>
            <person name="Kumar T.K.A."/>
            <person name="Kuo A."/>
            <person name="LaButti K."/>
            <person name="Larrondo L.F."/>
            <person name="Lindquist E."/>
            <person name="Ling A."/>
            <person name="Lombard V."/>
            <person name="Lucas S."/>
            <person name="Lundell T."/>
            <person name="Martin R."/>
            <person name="McLaughlin D.J."/>
            <person name="Morgenstern I."/>
            <person name="Morin E."/>
            <person name="Murat C."/>
            <person name="Nagy L.G."/>
            <person name="Nolan M."/>
            <person name="Ohm R.A."/>
            <person name="Patyshakuliyeva A."/>
            <person name="Rokas A."/>
            <person name="Ruiz-Duenas F.J."/>
            <person name="Sabat G."/>
            <person name="Salamov A."/>
            <person name="Samejima M."/>
            <person name="Schmutz J."/>
            <person name="Slot J.C."/>
            <person name="St John F."/>
            <person name="Stenlid J."/>
            <person name="Sun H."/>
            <person name="Sun S."/>
            <person name="Syed K."/>
            <person name="Tsang A."/>
            <person name="Wiebenga A."/>
            <person name="Young D."/>
            <person name="Pisabarro A."/>
            <person name="Eastwood D.C."/>
            <person name="Martin F."/>
            <person name="Cullen D."/>
            <person name="Grigoriev I.V."/>
            <person name="Hibbett D.S."/>
        </authorList>
    </citation>
    <scope>NUCLEOTIDE SEQUENCE</scope>
    <source>
        <strain evidence="3">FP-58527</strain>
    </source>
</reference>
<evidence type="ECO:0000313" key="2">
    <source>
        <dbReference type="EMBL" id="EPT03288.1"/>
    </source>
</evidence>